<dbReference type="InterPro" id="IPR050328">
    <property type="entry name" value="Dev_Immune_Receptor"/>
</dbReference>
<keyword evidence="3" id="KW-0677">Repeat</keyword>
<proteinExistence type="predicted"/>
<evidence type="ECO:0000256" key="3">
    <source>
        <dbReference type="ARBA" id="ARBA00022737"/>
    </source>
</evidence>
<dbReference type="Proteomes" id="UP001165060">
    <property type="component" value="Unassembled WGS sequence"/>
</dbReference>
<accession>A0ABQ6N0X2</accession>
<keyword evidence="2" id="KW-0732">Signal</keyword>
<gene>
    <name evidence="4" type="ORF">TeGR_g3320</name>
</gene>
<reference evidence="4 5" key="1">
    <citation type="journal article" date="2023" name="Commun. Biol.">
        <title>Genome analysis of Parmales, the sister group of diatoms, reveals the evolutionary specialization of diatoms from phago-mixotrophs to photoautotrophs.</title>
        <authorList>
            <person name="Ban H."/>
            <person name="Sato S."/>
            <person name="Yoshikawa S."/>
            <person name="Yamada K."/>
            <person name="Nakamura Y."/>
            <person name="Ichinomiya M."/>
            <person name="Sato N."/>
            <person name="Blanc-Mathieu R."/>
            <person name="Endo H."/>
            <person name="Kuwata A."/>
            <person name="Ogata H."/>
        </authorList>
    </citation>
    <scope>NUCLEOTIDE SEQUENCE [LARGE SCALE GENOMIC DNA]</scope>
</reference>
<dbReference type="InterPro" id="IPR003591">
    <property type="entry name" value="Leu-rich_rpt_typical-subtyp"/>
</dbReference>
<dbReference type="Pfam" id="PF13306">
    <property type="entry name" value="LRR_5"/>
    <property type="match status" value="2"/>
</dbReference>
<comment type="caution">
    <text evidence="4">The sequence shown here is derived from an EMBL/GenBank/DDBJ whole genome shotgun (WGS) entry which is preliminary data.</text>
</comment>
<evidence type="ECO:0000256" key="1">
    <source>
        <dbReference type="ARBA" id="ARBA00022614"/>
    </source>
</evidence>
<dbReference type="SMART" id="SM00369">
    <property type="entry name" value="LRR_TYP"/>
    <property type="match status" value="7"/>
</dbReference>
<keyword evidence="1" id="KW-0433">Leucine-rich repeat</keyword>
<protein>
    <submittedName>
        <fullName evidence="4">Uncharacterized protein</fullName>
    </submittedName>
</protein>
<evidence type="ECO:0000313" key="5">
    <source>
        <dbReference type="Proteomes" id="UP001165060"/>
    </source>
</evidence>
<dbReference type="InterPro" id="IPR026906">
    <property type="entry name" value="LRR_5"/>
</dbReference>
<dbReference type="Gene3D" id="3.80.10.10">
    <property type="entry name" value="Ribonuclease Inhibitor"/>
    <property type="match status" value="3"/>
</dbReference>
<evidence type="ECO:0000313" key="4">
    <source>
        <dbReference type="EMBL" id="GMI36868.1"/>
    </source>
</evidence>
<feature type="non-terminal residue" evidence="4">
    <location>
        <position position="337"/>
    </location>
</feature>
<dbReference type="InterPro" id="IPR032675">
    <property type="entry name" value="LRR_dom_sf"/>
</dbReference>
<evidence type="ECO:0000256" key="2">
    <source>
        <dbReference type="ARBA" id="ARBA00022729"/>
    </source>
</evidence>
<organism evidence="4 5">
    <name type="scientific">Tetraparma gracilis</name>
    <dbReference type="NCBI Taxonomy" id="2962635"/>
    <lineage>
        <taxon>Eukaryota</taxon>
        <taxon>Sar</taxon>
        <taxon>Stramenopiles</taxon>
        <taxon>Ochrophyta</taxon>
        <taxon>Bolidophyceae</taxon>
        <taxon>Parmales</taxon>
        <taxon>Triparmaceae</taxon>
        <taxon>Tetraparma</taxon>
    </lineage>
</organism>
<dbReference type="PANTHER" id="PTHR24373">
    <property type="entry name" value="SLIT RELATED LEUCINE-RICH REPEAT NEURONAL PROTEIN"/>
    <property type="match status" value="1"/>
</dbReference>
<dbReference type="Pfam" id="PF13855">
    <property type="entry name" value="LRR_8"/>
    <property type="match status" value="1"/>
</dbReference>
<dbReference type="EMBL" id="BRYB01004790">
    <property type="protein sequence ID" value="GMI36868.1"/>
    <property type="molecule type" value="Genomic_DNA"/>
</dbReference>
<dbReference type="InterPro" id="IPR001611">
    <property type="entry name" value="Leu-rich_rpt"/>
</dbReference>
<dbReference type="SUPFAM" id="SSF52058">
    <property type="entry name" value="L domain-like"/>
    <property type="match status" value="1"/>
</dbReference>
<dbReference type="PANTHER" id="PTHR24373:SF370">
    <property type="entry name" value="FISH-LIPS, ISOFORM E"/>
    <property type="match status" value="1"/>
</dbReference>
<sequence length="337" mass="36917">MSLHDNQISEVNGRAFEGLSYIDDPFEFDPRDDPLTIDLRSNPGWEVIRTGTFANLPRLSELLLYGNEIGDVEASAFEGAGIIDLDLSGQALHTLRQNAFRGMKYLRNITLARNKITDIGTQAFVGCSSVLYLDLSFNNFDEIKTGAFMGLNDLMSLTLTSIRLRNLRSSCFEGLYELARLELESHQLEVIATHTFQGLRSLKYLSLRDSGIVSIEQEPFSGLNSLETLDLRGNNFTALPRNFAGGLKALTDFRLFTYADGACATCASKEKEGGIVLTEIEDNALAGLQSLTDLDLSGQMLGEGGVGDGVFSKCHRMKRVSLANSGVRILTADMFAG</sequence>
<keyword evidence="5" id="KW-1185">Reference proteome</keyword>
<name>A0ABQ6N0X2_9STRA</name>